<keyword evidence="1" id="KW-1133">Transmembrane helix</keyword>
<organism evidence="3 4">
    <name type="scientific">Musa troglodytarum</name>
    <name type="common">fe'i banana</name>
    <dbReference type="NCBI Taxonomy" id="320322"/>
    <lineage>
        <taxon>Eukaryota</taxon>
        <taxon>Viridiplantae</taxon>
        <taxon>Streptophyta</taxon>
        <taxon>Embryophyta</taxon>
        <taxon>Tracheophyta</taxon>
        <taxon>Spermatophyta</taxon>
        <taxon>Magnoliopsida</taxon>
        <taxon>Liliopsida</taxon>
        <taxon>Zingiberales</taxon>
        <taxon>Musaceae</taxon>
        <taxon>Musa</taxon>
    </lineage>
</organism>
<proteinExistence type="predicted"/>
<feature type="signal peptide" evidence="2">
    <location>
        <begin position="1"/>
        <end position="25"/>
    </location>
</feature>
<sequence>MASSAPAAVVFFLVVLSLLSAYASARPGLPFNTVFVSYTVTTTASSDDALPGLHRTSVFVSVYRIIAPVRTFHPDPHPARIARPALLPRREVVPAESAAPGFSSLHERAKDVLVVVIGLLFGVVCGAITAATMCLAWSLVTHRHEICGSDEYSEEEEGADESPKKAGYVKVPAADPVSVKEGLCQIISTIVNAVMYLSFAMEPVAMAFFARGAVGISMMQPVSFDTGFFQVARRRGANPPPNPSLLSGSCFGGLQIHYQSFRCTCPKKSNRPPLSNSFCSSVFIWWITDLLPSRGVVGGSPNNLQESPADWSTESAQSPGISFKHVDAIRIRSDEL</sequence>
<evidence type="ECO:0000313" key="4">
    <source>
        <dbReference type="Proteomes" id="UP001055439"/>
    </source>
</evidence>
<dbReference type="PANTHER" id="PTHR35107">
    <property type="entry name" value="EXPRESSED PROTEIN"/>
    <property type="match status" value="1"/>
</dbReference>
<dbReference type="AlphaFoldDB" id="A0A9E7HFD6"/>
<feature type="transmembrane region" description="Helical" evidence="1">
    <location>
        <begin position="112"/>
        <end position="140"/>
    </location>
</feature>
<dbReference type="Proteomes" id="UP001055439">
    <property type="component" value="Chromosome 8"/>
</dbReference>
<feature type="chain" id="PRO_5038935402" evidence="2">
    <location>
        <begin position="26"/>
        <end position="336"/>
    </location>
</feature>
<keyword evidence="1" id="KW-0472">Membrane</keyword>
<keyword evidence="4" id="KW-1185">Reference proteome</keyword>
<dbReference type="OrthoDB" id="769005at2759"/>
<keyword evidence="1" id="KW-0812">Transmembrane</keyword>
<keyword evidence="2" id="KW-0732">Signal</keyword>
<evidence type="ECO:0000313" key="3">
    <source>
        <dbReference type="EMBL" id="URE29147.1"/>
    </source>
</evidence>
<evidence type="ECO:0000256" key="2">
    <source>
        <dbReference type="SAM" id="SignalP"/>
    </source>
</evidence>
<name>A0A9E7HFD6_9LILI</name>
<dbReference type="EMBL" id="CP097510">
    <property type="protein sequence ID" value="URE29147.1"/>
    <property type="molecule type" value="Genomic_DNA"/>
</dbReference>
<accession>A0A9E7HFD6</accession>
<evidence type="ECO:0000256" key="1">
    <source>
        <dbReference type="SAM" id="Phobius"/>
    </source>
</evidence>
<gene>
    <name evidence="3" type="ORF">MUK42_18126</name>
</gene>
<dbReference type="PANTHER" id="PTHR35107:SF2">
    <property type="entry name" value="EXPRESSED PROTEIN"/>
    <property type="match status" value="1"/>
</dbReference>
<reference evidence="3" key="1">
    <citation type="submission" date="2022-05" db="EMBL/GenBank/DDBJ databases">
        <title>The Musa troglodytarum L. genome provides insights into the mechanism of non-climacteric behaviour and enrichment of carotenoids.</title>
        <authorList>
            <person name="Wang J."/>
        </authorList>
    </citation>
    <scope>NUCLEOTIDE SEQUENCE</scope>
    <source>
        <tissue evidence="3">Leaf</tissue>
    </source>
</reference>
<protein>
    <submittedName>
        <fullName evidence="3">Uncharacterized protein</fullName>
    </submittedName>
</protein>